<evidence type="ECO:0000256" key="5">
    <source>
        <dbReference type="ARBA" id="ARBA00023136"/>
    </source>
</evidence>
<evidence type="ECO:0000313" key="9">
    <source>
        <dbReference type="EMBL" id="MFC5177087.1"/>
    </source>
</evidence>
<evidence type="ECO:0000256" key="2">
    <source>
        <dbReference type="ARBA" id="ARBA00022475"/>
    </source>
</evidence>
<dbReference type="RefSeq" id="WP_378589836.1">
    <property type="nucleotide sequence ID" value="NZ_JBHSKD010000009.1"/>
</dbReference>
<sequence length="126" mass="13686">MSFGDVIWFIIISFAFIAYLMVMFSIIMDLFRDHEVSGVMKAVWIIFLIFAPFLTALIYLIARGGGMAERNVKSAQAMQAQQDAYIKSVAGGGASPADQIAQAKALLDAGSITQAEFDQLKAKALS</sequence>
<evidence type="ECO:0000256" key="6">
    <source>
        <dbReference type="SAM" id="Phobius"/>
    </source>
</evidence>
<dbReference type="Pfam" id="PF13396">
    <property type="entry name" value="PLDc_N"/>
    <property type="match status" value="1"/>
</dbReference>
<comment type="caution">
    <text evidence="9">The sequence shown here is derived from an EMBL/GenBank/DDBJ whole genome shotgun (WGS) entry which is preliminary data.</text>
</comment>
<evidence type="ECO:0000256" key="3">
    <source>
        <dbReference type="ARBA" id="ARBA00022692"/>
    </source>
</evidence>
<feature type="domain" description="Cardiolipin synthase N-terminal" evidence="8">
    <location>
        <begin position="19"/>
        <end position="63"/>
    </location>
</feature>
<evidence type="ECO:0000256" key="4">
    <source>
        <dbReference type="ARBA" id="ARBA00022989"/>
    </source>
</evidence>
<keyword evidence="2" id="KW-1003">Cell membrane</keyword>
<feature type="transmembrane region" description="Helical" evidence="6">
    <location>
        <begin position="6"/>
        <end position="31"/>
    </location>
</feature>
<dbReference type="Proteomes" id="UP001596087">
    <property type="component" value="Unassembled WGS sequence"/>
</dbReference>
<organism evidence="9 10">
    <name type="scientific">Nocardioides taihuensis</name>
    <dbReference type="NCBI Taxonomy" id="1835606"/>
    <lineage>
        <taxon>Bacteria</taxon>
        <taxon>Bacillati</taxon>
        <taxon>Actinomycetota</taxon>
        <taxon>Actinomycetes</taxon>
        <taxon>Propionibacteriales</taxon>
        <taxon>Nocardioidaceae</taxon>
        <taxon>Nocardioides</taxon>
    </lineage>
</organism>
<dbReference type="InterPro" id="IPR018649">
    <property type="entry name" value="SHOCT"/>
</dbReference>
<reference evidence="10" key="1">
    <citation type="journal article" date="2019" name="Int. J. Syst. Evol. Microbiol.">
        <title>The Global Catalogue of Microorganisms (GCM) 10K type strain sequencing project: providing services to taxonomists for standard genome sequencing and annotation.</title>
        <authorList>
            <consortium name="The Broad Institute Genomics Platform"/>
            <consortium name="The Broad Institute Genome Sequencing Center for Infectious Disease"/>
            <person name="Wu L."/>
            <person name="Ma J."/>
        </authorList>
    </citation>
    <scope>NUCLEOTIDE SEQUENCE [LARGE SCALE GENOMIC DNA]</scope>
    <source>
        <strain evidence="10">DFY41</strain>
    </source>
</reference>
<evidence type="ECO:0000259" key="8">
    <source>
        <dbReference type="Pfam" id="PF13396"/>
    </source>
</evidence>
<feature type="transmembrane region" description="Helical" evidence="6">
    <location>
        <begin position="43"/>
        <end position="62"/>
    </location>
</feature>
<comment type="subcellular location">
    <subcellularLocation>
        <location evidence="1">Cell membrane</location>
        <topology evidence="1">Multi-pass membrane protein</topology>
    </subcellularLocation>
</comment>
<keyword evidence="5 6" id="KW-0472">Membrane</keyword>
<evidence type="ECO:0000259" key="7">
    <source>
        <dbReference type="Pfam" id="PF09851"/>
    </source>
</evidence>
<evidence type="ECO:0000256" key="1">
    <source>
        <dbReference type="ARBA" id="ARBA00004651"/>
    </source>
</evidence>
<dbReference type="InterPro" id="IPR027379">
    <property type="entry name" value="CLS_N"/>
</dbReference>
<accession>A0ABW0BJ93</accession>
<feature type="domain" description="SHOCT" evidence="7">
    <location>
        <begin position="98"/>
        <end position="125"/>
    </location>
</feature>
<keyword evidence="3 6" id="KW-0812">Transmembrane</keyword>
<keyword evidence="4 6" id="KW-1133">Transmembrane helix</keyword>
<name>A0ABW0BJ93_9ACTN</name>
<protein>
    <submittedName>
        <fullName evidence="9">SHOCT domain-containing protein</fullName>
    </submittedName>
</protein>
<dbReference type="EMBL" id="JBHSKD010000009">
    <property type="protein sequence ID" value="MFC5177087.1"/>
    <property type="molecule type" value="Genomic_DNA"/>
</dbReference>
<keyword evidence="10" id="KW-1185">Reference proteome</keyword>
<evidence type="ECO:0000313" key="10">
    <source>
        <dbReference type="Proteomes" id="UP001596087"/>
    </source>
</evidence>
<proteinExistence type="predicted"/>
<dbReference type="Pfam" id="PF09851">
    <property type="entry name" value="SHOCT"/>
    <property type="match status" value="1"/>
</dbReference>
<gene>
    <name evidence="9" type="ORF">ACFPGP_10415</name>
</gene>